<evidence type="ECO:0000313" key="2">
    <source>
        <dbReference type="EMBL" id="ALI54284.1"/>
    </source>
</evidence>
<accession>A0A0N9ZM18</accession>
<dbReference type="RefSeq" id="WP_156320724.1">
    <property type="nucleotide sequence ID" value="NZ_CP012023.1"/>
</dbReference>
<keyword evidence="3" id="KW-1185">Reference proteome</keyword>
<dbReference type="AlphaFoldDB" id="A0A0N9ZM18"/>
<dbReference type="EMBL" id="CP012023">
    <property type="protein sequence ID" value="ALI54284.1"/>
    <property type="molecule type" value="Genomic_DNA"/>
</dbReference>
<feature type="region of interest" description="Disordered" evidence="1">
    <location>
        <begin position="35"/>
        <end position="56"/>
    </location>
</feature>
<evidence type="ECO:0000256" key="1">
    <source>
        <dbReference type="SAM" id="MobiDB-lite"/>
    </source>
</evidence>
<dbReference type="KEGG" id="cmar:IMCC12053_334"/>
<evidence type="ECO:0000313" key="3">
    <source>
        <dbReference type="Proteomes" id="UP000064920"/>
    </source>
</evidence>
<name>A0A0N9ZM18_9RHOB</name>
<protein>
    <submittedName>
        <fullName evidence="2">Uncharacterized protein</fullName>
    </submittedName>
</protein>
<organism evidence="2 3">
    <name type="scientific">Celeribacter marinus</name>
    <dbReference type="NCBI Taxonomy" id="1397108"/>
    <lineage>
        <taxon>Bacteria</taxon>
        <taxon>Pseudomonadati</taxon>
        <taxon>Pseudomonadota</taxon>
        <taxon>Alphaproteobacteria</taxon>
        <taxon>Rhodobacterales</taxon>
        <taxon>Roseobacteraceae</taxon>
        <taxon>Celeribacter</taxon>
    </lineage>
</organism>
<dbReference type="Proteomes" id="UP000064920">
    <property type="component" value="Chromosome"/>
</dbReference>
<sequence length="56" mass="5867">MGIFMVAGADYPMRAYNCPAASNIALVQIRRSRGQPKTASCEAAPNNTALSGHASK</sequence>
<proteinExistence type="predicted"/>
<gene>
    <name evidence="2" type="ORF">IMCC12053_334</name>
</gene>
<reference evidence="2 3" key="1">
    <citation type="submission" date="2015-05" db="EMBL/GenBank/DDBJ databases">
        <authorList>
            <person name="Wang D.B."/>
            <person name="Wang M."/>
        </authorList>
    </citation>
    <scope>NUCLEOTIDE SEQUENCE [LARGE SCALE GENOMIC DNA]</scope>
    <source>
        <strain evidence="2 3">IMCC 12053</strain>
    </source>
</reference>